<dbReference type="EMBL" id="OW240916">
    <property type="protein sequence ID" value="CAH2296317.1"/>
    <property type="molecule type" value="Genomic_DNA"/>
</dbReference>
<evidence type="ECO:0000313" key="9">
    <source>
        <dbReference type="EMBL" id="CAH2296317.1"/>
    </source>
</evidence>
<dbReference type="GO" id="GO:0043235">
    <property type="term" value="C:receptor complex"/>
    <property type="evidence" value="ECO:0007669"/>
    <property type="project" value="TreeGrafter"/>
</dbReference>
<keyword evidence="4 9" id="KW-0675">Receptor</keyword>
<evidence type="ECO:0000256" key="7">
    <source>
        <dbReference type="SAM" id="Phobius"/>
    </source>
</evidence>
<feature type="domain" description="Fibronectin type-III" evidence="8">
    <location>
        <begin position="232"/>
        <end position="326"/>
    </location>
</feature>
<dbReference type="InterPro" id="IPR013783">
    <property type="entry name" value="Ig-like_fold"/>
</dbReference>
<evidence type="ECO:0000256" key="3">
    <source>
        <dbReference type="ARBA" id="ARBA00023157"/>
    </source>
</evidence>
<dbReference type="Gene3D" id="2.60.40.10">
    <property type="entry name" value="Immunoglobulins"/>
    <property type="match status" value="3"/>
</dbReference>
<proteinExistence type="predicted"/>
<evidence type="ECO:0000313" key="10">
    <source>
        <dbReference type="Proteomes" id="UP001295444"/>
    </source>
</evidence>
<keyword evidence="5" id="KW-0325">Glycoprotein</keyword>
<dbReference type="CDD" id="cd00063">
    <property type="entry name" value="FN3"/>
    <property type="match status" value="1"/>
</dbReference>
<dbReference type="InterPro" id="IPR050379">
    <property type="entry name" value="Type-I_Cytokine_Rcpt"/>
</dbReference>
<dbReference type="Pfam" id="PF00041">
    <property type="entry name" value="fn3"/>
    <property type="match status" value="1"/>
</dbReference>
<name>A0AAD1SDH9_PELCU</name>
<evidence type="ECO:0000259" key="8">
    <source>
        <dbReference type="PROSITE" id="PS50853"/>
    </source>
</evidence>
<evidence type="ECO:0000256" key="4">
    <source>
        <dbReference type="ARBA" id="ARBA00023170"/>
    </source>
</evidence>
<keyword evidence="7" id="KW-0472">Membrane</keyword>
<dbReference type="PANTHER" id="PTHR23036">
    <property type="entry name" value="CYTOKINE RECEPTOR"/>
    <property type="match status" value="1"/>
</dbReference>
<sequence length="383" mass="43233">MAAGELHPGEGCLKTLSVQTWKGIMPCYFLGIGGTITRHRMSPPGDPAPSHPQAIQPDADHSIERRTVKPSGITLGYRIKWFPTDWTFLQRTETTILNEMTIHLSGEAYMVSVVSYNSAGASPEAVLRIPAVAEQTRSLVNYIQIVKWGENLTVKWNVTEDRIDRFLVEWCIAYETKVCDIHWEYLENATGWTTQTGMFEPYKCYKISIYPLLGDRVEASSSLYFYFKEGAPQHGPIVIPQSPSKTEVTLKWANIPVDDRNGFIRNFTIVYQPLNGMESAVTVDCNIHEYTLRSLEPGTQYSAYVVASTQIGSTSGNLVHFSTLKYNKDDIVRYGGMGLVLLLFLVFGIIYAHKKHKQVQLKGYFDIIKPFAIFKDVSIVRLL</sequence>
<keyword evidence="7" id="KW-1133">Transmembrane helix</keyword>
<dbReference type="SUPFAM" id="SSF49265">
    <property type="entry name" value="Fibronectin type III"/>
    <property type="match status" value="1"/>
</dbReference>
<gene>
    <name evidence="9" type="ORF">PECUL_23A006459</name>
</gene>
<dbReference type="GO" id="GO:0019955">
    <property type="term" value="F:cytokine binding"/>
    <property type="evidence" value="ECO:0007669"/>
    <property type="project" value="TreeGrafter"/>
</dbReference>
<dbReference type="InterPro" id="IPR003961">
    <property type="entry name" value="FN3_dom"/>
</dbReference>
<dbReference type="Proteomes" id="UP001295444">
    <property type="component" value="Chromosome 05"/>
</dbReference>
<dbReference type="GO" id="GO:0004896">
    <property type="term" value="F:cytokine receptor activity"/>
    <property type="evidence" value="ECO:0007669"/>
    <property type="project" value="TreeGrafter"/>
</dbReference>
<feature type="transmembrane region" description="Helical" evidence="7">
    <location>
        <begin position="331"/>
        <end position="352"/>
    </location>
</feature>
<keyword evidence="10" id="KW-1185">Reference proteome</keyword>
<organism evidence="9 10">
    <name type="scientific">Pelobates cultripes</name>
    <name type="common">Western spadefoot toad</name>
    <dbReference type="NCBI Taxonomy" id="61616"/>
    <lineage>
        <taxon>Eukaryota</taxon>
        <taxon>Metazoa</taxon>
        <taxon>Chordata</taxon>
        <taxon>Craniata</taxon>
        <taxon>Vertebrata</taxon>
        <taxon>Euteleostomi</taxon>
        <taxon>Amphibia</taxon>
        <taxon>Batrachia</taxon>
        <taxon>Anura</taxon>
        <taxon>Pelobatoidea</taxon>
        <taxon>Pelobatidae</taxon>
        <taxon>Pelobates</taxon>
    </lineage>
</organism>
<dbReference type="PROSITE" id="PS50853">
    <property type="entry name" value="FN3"/>
    <property type="match status" value="1"/>
</dbReference>
<dbReference type="PANTHER" id="PTHR23036:SF96">
    <property type="entry name" value="INTERLEUKIN-31 RECEPTOR SUBUNIT ALPHA"/>
    <property type="match status" value="1"/>
</dbReference>
<reference evidence="9" key="1">
    <citation type="submission" date="2022-03" db="EMBL/GenBank/DDBJ databases">
        <authorList>
            <person name="Alioto T."/>
            <person name="Alioto T."/>
            <person name="Gomez Garrido J."/>
        </authorList>
    </citation>
    <scope>NUCLEOTIDE SEQUENCE</scope>
</reference>
<evidence type="ECO:0000256" key="2">
    <source>
        <dbReference type="ARBA" id="ARBA00022737"/>
    </source>
</evidence>
<dbReference type="GO" id="GO:0009897">
    <property type="term" value="C:external side of plasma membrane"/>
    <property type="evidence" value="ECO:0007669"/>
    <property type="project" value="TreeGrafter"/>
</dbReference>
<evidence type="ECO:0000256" key="6">
    <source>
        <dbReference type="SAM" id="MobiDB-lite"/>
    </source>
</evidence>
<dbReference type="InterPro" id="IPR036116">
    <property type="entry name" value="FN3_sf"/>
</dbReference>
<dbReference type="AlphaFoldDB" id="A0AAD1SDH9"/>
<keyword evidence="7" id="KW-0812">Transmembrane</keyword>
<keyword evidence="2" id="KW-0677">Repeat</keyword>
<keyword evidence="3" id="KW-1015">Disulfide bond</keyword>
<evidence type="ECO:0000256" key="5">
    <source>
        <dbReference type="ARBA" id="ARBA00023180"/>
    </source>
</evidence>
<dbReference type="SMART" id="SM00060">
    <property type="entry name" value="FN3"/>
    <property type="match status" value="1"/>
</dbReference>
<protein>
    <submittedName>
        <fullName evidence="9">Interleukin-31 receptor subunit alpha</fullName>
    </submittedName>
</protein>
<accession>A0AAD1SDH9</accession>
<feature type="region of interest" description="Disordered" evidence="6">
    <location>
        <begin position="39"/>
        <end position="63"/>
    </location>
</feature>
<keyword evidence="1" id="KW-0732">Signal</keyword>
<evidence type="ECO:0000256" key="1">
    <source>
        <dbReference type="ARBA" id="ARBA00022729"/>
    </source>
</evidence>